<organism evidence="5 6">
    <name type="scientific">Methylacidimicrobium tartarophylax</name>
    <dbReference type="NCBI Taxonomy" id="1041768"/>
    <lineage>
        <taxon>Bacteria</taxon>
        <taxon>Pseudomonadati</taxon>
        <taxon>Verrucomicrobiota</taxon>
        <taxon>Methylacidimicrobium</taxon>
    </lineage>
</organism>
<gene>
    <name evidence="5" type="primary">cysE</name>
    <name evidence="5" type="ORF">MAMT_00328</name>
</gene>
<feature type="region of interest" description="Disordered" evidence="4">
    <location>
        <begin position="1"/>
        <end position="20"/>
    </location>
</feature>
<dbReference type="InterPro" id="IPR011004">
    <property type="entry name" value="Trimer_LpxA-like_sf"/>
</dbReference>
<dbReference type="Proteomes" id="UP000334923">
    <property type="component" value="Unassembled WGS sequence"/>
</dbReference>
<protein>
    <submittedName>
        <fullName evidence="5">Serine O-acetyltransferase</fullName>
        <ecNumber evidence="5">2.3.1.30</ecNumber>
    </submittedName>
</protein>
<evidence type="ECO:0000256" key="2">
    <source>
        <dbReference type="ARBA" id="ARBA00022679"/>
    </source>
</evidence>
<keyword evidence="3 5" id="KW-0012">Acyltransferase</keyword>
<dbReference type="InterPro" id="IPR045304">
    <property type="entry name" value="LbH_SAT"/>
</dbReference>
<dbReference type="SUPFAM" id="SSF51161">
    <property type="entry name" value="Trimeric LpxA-like enzymes"/>
    <property type="match status" value="1"/>
</dbReference>
<evidence type="ECO:0000256" key="4">
    <source>
        <dbReference type="SAM" id="MobiDB-lite"/>
    </source>
</evidence>
<keyword evidence="6" id="KW-1185">Reference proteome</keyword>
<dbReference type="EMBL" id="CABFVA020000012">
    <property type="protein sequence ID" value="VVM04824.1"/>
    <property type="molecule type" value="Genomic_DNA"/>
</dbReference>
<dbReference type="PANTHER" id="PTHR42811">
    <property type="entry name" value="SERINE ACETYLTRANSFERASE"/>
    <property type="match status" value="1"/>
</dbReference>
<keyword evidence="1" id="KW-0028">Amino-acid biosynthesis</keyword>
<name>A0A5E6MAP0_9BACT</name>
<dbReference type="InterPro" id="IPR053376">
    <property type="entry name" value="Serine_acetyltransferase"/>
</dbReference>
<dbReference type="GO" id="GO:0009001">
    <property type="term" value="F:serine O-acetyltransferase activity"/>
    <property type="evidence" value="ECO:0007669"/>
    <property type="project" value="UniProtKB-EC"/>
</dbReference>
<evidence type="ECO:0000256" key="1">
    <source>
        <dbReference type="ARBA" id="ARBA00022605"/>
    </source>
</evidence>
<dbReference type="InterPro" id="IPR042122">
    <property type="entry name" value="Ser_AcTrfase_N_sf"/>
</dbReference>
<proteinExistence type="predicted"/>
<dbReference type="Gene3D" id="1.10.3130.10">
    <property type="entry name" value="serine acetyltransferase, domain 1"/>
    <property type="match status" value="1"/>
</dbReference>
<dbReference type="GO" id="GO:0008652">
    <property type="term" value="P:amino acid biosynthetic process"/>
    <property type="evidence" value="ECO:0007669"/>
    <property type="project" value="UniProtKB-KW"/>
</dbReference>
<evidence type="ECO:0000313" key="6">
    <source>
        <dbReference type="Proteomes" id="UP000334923"/>
    </source>
</evidence>
<accession>A0A5E6MAP0</accession>
<dbReference type="NCBIfam" id="NF041874">
    <property type="entry name" value="EPS_EpsC"/>
    <property type="match status" value="1"/>
</dbReference>
<dbReference type="CDD" id="cd03354">
    <property type="entry name" value="LbH_SAT"/>
    <property type="match status" value="1"/>
</dbReference>
<dbReference type="AlphaFoldDB" id="A0A5E6MAP0"/>
<dbReference type="Gene3D" id="2.160.10.10">
    <property type="entry name" value="Hexapeptide repeat proteins"/>
    <property type="match status" value="1"/>
</dbReference>
<evidence type="ECO:0000313" key="5">
    <source>
        <dbReference type="EMBL" id="VVM04824.1"/>
    </source>
</evidence>
<keyword evidence="2 5" id="KW-0808">Transferase</keyword>
<reference evidence="5 6" key="1">
    <citation type="submission" date="2019-09" db="EMBL/GenBank/DDBJ databases">
        <authorList>
            <person name="Cremers G."/>
        </authorList>
    </citation>
    <scope>NUCLEOTIDE SEQUENCE [LARGE SCALE GENOMIC DNA]</scope>
    <source>
        <strain evidence="5">4A</strain>
    </source>
</reference>
<dbReference type="EC" id="2.3.1.30" evidence="5"/>
<evidence type="ECO:0000256" key="3">
    <source>
        <dbReference type="ARBA" id="ARBA00023315"/>
    </source>
</evidence>
<sequence length="286" mass="30819">MLRSYEEDGGANRADRANLPSKPAVGRFMEDLLALLFPGFHSPPPHSSRELTDFVEERLARLHRGLIEELRMSVGQNEESGLAADAVAGWFLEQLPEIRKRLATDVAATFCGDPAAASTEEVLLAYPGVEAIATYRLAHLLYLRGVPLLPRMMTEWAHSRTGIDIHPGAEIGPHFFIDHGTGIVIGETCRIGEAVKIYHGVTLGARSTAGGRKLRGSKRHPTIEDHVTIYPGATILGGETVIGAHSVIGGNVWLTEAVPPYSVVTLVAQEAEVRKRGSDPGIVDGA</sequence>